<proteinExistence type="predicted"/>
<protein>
    <submittedName>
        <fullName evidence="1">Uncharacterized protein</fullName>
    </submittedName>
</protein>
<evidence type="ECO:0000313" key="1">
    <source>
        <dbReference type="EMBL" id="CEP06867.1"/>
    </source>
</evidence>
<organism evidence="1 2">
    <name type="scientific">Parasitella parasitica</name>
    <dbReference type="NCBI Taxonomy" id="35722"/>
    <lineage>
        <taxon>Eukaryota</taxon>
        <taxon>Fungi</taxon>
        <taxon>Fungi incertae sedis</taxon>
        <taxon>Mucoromycota</taxon>
        <taxon>Mucoromycotina</taxon>
        <taxon>Mucoromycetes</taxon>
        <taxon>Mucorales</taxon>
        <taxon>Mucorineae</taxon>
        <taxon>Mucoraceae</taxon>
        <taxon>Parasitella</taxon>
    </lineage>
</organism>
<reference evidence="1 2" key="1">
    <citation type="submission" date="2014-09" db="EMBL/GenBank/DDBJ databases">
        <authorList>
            <person name="Ellenberger Sabrina"/>
        </authorList>
    </citation>
    <scope>NUCLEOTIDE SEQUENCE [LARGE SCALE GENOMIC DNA]</scope>
    <source>
        <strain evidence="1 2">CBS 412.66</strain>
    </source>
</reference>
<keyword evidence="2" id="KW-1185">Reference proteome</keyword>
<dbReference type="AlphaFoldDB" id="A0A0B7MP52"/>
<evidence type="ECO:0000313" key="2">
    <source>
        <dbReference type="Proteomes" id="UP000054107"/>
    </source>
</evidence>
<sequence length="184" mass="20779">MSLTSESKKAPTAVPSQVPVARFSNATVENRGAYEDSGSVPDAESLKAEIALCNEHHELVVRYVTVGRQDMVDTAIKRLLSAETVRKSMAYFHPMEHAELQEIIAEEEANASDLQQMVITYDGQLEGEQRTRLQQRMLYLLHCASGGEVNEVVHDLQWPTLAVCQDLQLAQDYHLMSMRRYFPQ</sequence>
<accession>A0A0B7MP52</accession>
<dbReference type="Proteomes" id="UP000054107">
    <property type="component" value="Unassembled WGS sequence"/>
</dbReference>
<gene>
    <name evidence="1" type="primary">PARPA_00122.1 scaffold 368</name>
</gene>
<dbReference type="STRING" id="35722.A0A0B7MP52"/>
<dbReference type="EMBL" id="LN718810">
    <property type="protein sequence ID" value="CEP06867.1"/>
    <property type="molecule type" value="Genomic_DNA"/>
</dbReference>
<name>A0A0B7MP52_9FUNG</name>